<evidence type="ECO:0000313" key="3">
    <source>
        <dbReference type="Proteomes" id="UP000264006"/>
    </source>
</evidence>
<keyword evidence="2" id="KW-0482">Metalloprotease</keyword>
<dbReference type="InterPro" id="IPR050728">
    <property type="entry name" value="Zinc_Metalloprotease_M4"/>
</dbReference>
<gene>
    <name evidence="2" type="ORF">DVS28_a1814</name>
</gene>
<dbReference type="AlphaFoldDB" id="A0A346XWA8"/>
<keyword evidence="1" id="KW-0732">Signal</keyword>
<dbReference type="RefSeq" id="WP_114591144.1">
    <property type="nucleotide sequence ID" value="NZ_CP031165.1"/>
</dbReference>
<dbReference type="GO" id="GO:0008270">
    <property type="term" value="F:zinc ion binding"/>
    <property type="evidence" value="ECO:0007669"/>
    <property type="project" value="InterPro"/>
</dbReference>
<dbReference type="OrthoDB" id="5377264at2"/>
<dbReference type="InterPro" id="IPR001842">
    <property type="entry name" value="Peptidase_M36"/>
</dbReference>
<dbReference type="PANTHER" id="PTHR33794">
    <property type="entry name" value="BACILLOLYSIN"/>
    <property type="match status" value="1"/>
</dbReference>
<dbReference type="GO" id="GO:0005615">
    <property type="term" value="C:extracellular space"/>
    <property type="evidence" value="ECO:0007669"/>
    <property type="project" value="InterPro"/>
</dbReference>
<dbReference type="Gene3D" id="1.10.390.10">
    <property type="entry name" value="Neutral Protease Domain 2"/>
    <property type="match status" value="1"/>
</dbReference>
<evidence type="ECO:0000313" key="2">
    <source>
        <dbReference type="EMBL" id="AXV06505.1"/>
    </source>
</evidence>
<dbReference type="SUPFAM" id="SSF55486">
    <property type="entry name" value="Metalloproteases ('zincins'), catalytic domain"/>
    <property type="match status" value="1"/>
</dbReference>
<reference evidence="2 3" key="1">
    <citation type="submission" date="2018-09" db="EMBL/GenBank/DDBJ databases">
        <title>Complete genome sequence of Euzebya sp. DY32-46 isolated from seawater of Pacific Ocean.</title>
        <authorList>
            <person name="Xu L."/>
            <person name="Wu Y.-H."/>
            <person name="Xu X.-W."/>
        </authorList>
    </citation>
    <scope>NUCLEOTIDE SEQUENCE [LARGE SCALE GENOMIC DNA]</scope>
    <source>
        <strain evidence="2 3">DY32-46</strain>
    </source>
</reference>
<dbReference type="Pfam" id="PF02128">
    <property type="entry name" value="Peptidase_M36"/>
    <property type="match status" value="1"/>
</dbReference>
<organism evidence="2 3">
    <name type="scientific">Euzebya pacifica</name>
    <dbReference type="NCBI Taxonomy" id="1608957"/>
    <lineage>
        <taxon>Bacteria</taxon>
        <taxon>Bacillati</taxon>
        <taxon>Actinomycetota</taxon>
        <taxon>Nitriliruptoria</taxon>
        <taxon>Euzebyales</taxon>
    </lineage>
</organism>
<keyword evidence="3" id="KW-1185">Reference proteome</keyword>
<keyword evidence="2" id="KW-0645">Protease</keyword>
<name>A0A346XWA8_9ACTN</name>
<dbReference type="PANTHER" id="PTHR33794:SF1">
    <property type="entry name" value="BACILLOLYSIN"/>
    <property type="match status" value="1"/>
</dbReference>
<dbReference type="Proteomes" id="UP000264006">
    <property type="component" value="Chromosome"/>
</dbReference>
<feature type="signal peptide" evidence="1">
    <location>
        <begin position="1"/>
        <end position="23"/>
    </location>
</feature>
<dbReference type="InterPro" id="IPR027268">
    <property type="entry name" value="Peptidase_M4/M1_CTD_sf"/>
</dbReference>
<protein>
    <submittedName>
        <fullName evidence="2">Neutral metalloprotease, putative</fullName>
    </submittedName>
</protein>
<feature type="chain" id="PRO_5016783387" evidence="1">
    <location>
        <begin position="24"/>
        <end position="535"/>
    </location>
</feature>
<sequence length="535" mass="56820">MRIPPIVLLLVLTMLAAPLAVSADQPIARRGAAVEEVREGLLIGDLGPATAPEAALAAAADRLGVDAAAFAFDFHRTSLAGEHFRGRQVVNGVAVDGTAAAVHVIDGRIVTVEARDTDAVGAPVADPVAAEVAEAAVLGHFGITEAIAVDSERLLVPTDGVLVDTWRVGVVAAGVATTVDVSAADASILELSDDRRFAEAVATLFAPNPIATSGHIDMRQDVDIAGVDVDYTTDERVAEELRDLPILDFDLPRAAAGNLVGPWVDVIGGGPMVPVLDRFDVSKTDPRFEGLMAYHHIDAIQRYFQDVLGMDNVNAEAQLTVALPVMGFDNSFYQPANDLVLFGAGGVDDGEDAEVIIHELGHAIHDDQVPGWGGSAEGGAMGEGFGDFLAATYFATFDDTVRTQDTCLMEWDSTSYSSEEQTCIRRMDTAKTYADKVNQVHADGEIWSKFLWNVREHLGTTEAERSANVLRWLLTAHFSMSDRADFAEAIRALELTVDAVAPDADTAAEWDAVLYDEAVAMGMPIAARPGISTGS</sequence>
<dbReference type="GO" id="GO:0004222">
    <property type="term" value="F:metalloendopeptidase activity"/>
    <property type="evidence" value="ECO:0007669"/>
    <property type="project" value="InterPro"/>
</dbReference>
<keyword evidence="2" id="KW-0378">Hydrolase</keyword>
<evidence type="ECO:0000256" key="1">
    <source>
        <dbReference type="SAM" id="SignalP"/>
    </source>
</evidence>
<accession>A0A346XWA8</accession>
<dbReference type="EMBL" id="CP031165">
    <property type="protein sequence ID" value="AXV06505.1"/>
    <property type="molecule type" value="Genomic_DNA"/>
</dbReference>
<proteinExistence type="predicted"/>
<dbReference type="KEGG" id="euz:DVS28_a1814"/>
<dbReference type="GO" id="GO:0006508">
    <property type="term" value="P:proteolysis"/>
    <property type="evidence" value="ECO:0007669"/>
    <property type="project" value="UniProtKB-KW"/>
</dbReference>